<keyword evidence="1" id="KW-0812">Transmembrane</keyword>
<keyword evidence="1" id="KW-1133">Transmembrane helix</keyword>
<sequence>MSTESGERPRVRASDAEREEYAAVVREAVGDGRLSMEEGEERQAAVYRAQFRDELPSLVADLPGPGLLGGLGLGGGRGGFSDPGFGPHWTGGPFDRGPFGRGRFGPGGPGAPGGEGAPDASTTARWARARFARHLTFSLALAAVLITIWALTGAAAHFFWPVIPLAFIAIGLVKHGVWLRWAATGRHPWGPHYHRC</sequence>
<protein>
    <recommendedName>
        <fullName evidence="2">DUF1707 domain-containing protein</fullName>
    </recommendedName>
</protein>
<evidence type="ECO:0000259" key="2">
    <source>
        <dbReference type="Pfam" id="PF08044"/>
    </source>
</evidence>
<dbReference type="EMBL" id="BAAALT010000147">
    <property type="protein sequence ID" value="GAA1817201.1"/>
    <property type="molecule type" value="Genomic_DNA"/>
</dbReference>
<proteinExistence type="predicted"/>
<reference evidence="4" key="1">
    <citation type="journal article" date="2019" name="Int. J. Syst. Evol. Microbiol.">
        <title>The Global Catalogue of Microorganisms (GCM) 10K type strain sequencing project: providing services to taxonomists for standard genome sequencing and annotation.</title>
        <authorList>
            <consortium name="The Broad Institute Genomics Platform"/>
            <consortium name="The Broad Institute Genome Sequencing Center for Infectious Disease"/>
            <person name="Wu L."/>
            <person name="Ma J."/>
        </authorList>
    </citation>
    <scope>NUCLEOTIDE SEQUENCE [LARGE SCALE GENOMIC DNA]</scope>
    <source>
        <strain evidence="4">JCM 13250</strain>
    </source>
</reference>
<organism evidence="3 4">
    <name type="scientific">Luedemannella flava</name>
    <dbReference type="NCBI Taxonomy" id="349316"/>
    <lineage>
        <taxon>Bacteria</taxon>
        <taxon>Bacillati</taxon>
        <taxon>Actinomycetota</taxon>
        <taxon>Actinomycetes</taxon>
        <taxon>Micromonosporales</taxon>
        <taxon>Micromonosporaceae</taxon>
        <taxon>Luedemannella</taxon>
    </lineage>
</organism>
<evidence type="ECO:0000256" key="1">
    <source>
        <dbReference type="SAM" id="Phobius"/>
    </source>
</evidence>
<dbReference type="RefSeq" id="WP_344135042.1">
    <property type="nucleotide sequence ID" value="NZ_BAAALT010000147.1"/>
</dbReference>
<feature type="transmembrane region" description="Helical" evidence="1">
    <location>
        <begin position="135"/>
        <end position="152"/>
    </location>
</feature>
<keyword evidence="4" id="KW-1185">Reference proteome</keyword>
<gene>
    <name evidence="3" type="ORF">GCM10009682_42570</name>
</gene>
<dbReference type="InterPro" id="IPR012551">
    <property type="entry name" value="DUF1707_SHOCT-like"/>
</dbReference>
<feature type="domain" description="DUF1707" evidence="2">
    <location>
        <begin position="11"/>
        <end position="63"/>
    </location>
</feature>
<dbReference type="Proteomes" id="UP001500218">
    <property type="component" value="Unassembled WGS sequence"/>
</dbReference>
<dbReference type="Pfam" id="PF08044">
    <property type="entry name" value="DUF1707"/>
    <property type="match status" value="1"/>
</dbReference>
<accession>A0ABP4YKH7</accession>
<evidence type="ECO:0000313" key="4">
    <source>
        <dbReference type="Proteomes" id="UP001500218"/>
    </source>
</evidence>
<keyword evidence="1" id="KW-0472">Membrane</keyword>
<evidence type="ECO:0000313" key="3">
    <source>
        <dbReference type="EMBL" id="GAA1817201.1"/>
    </source>
</evidence>
<name>A0ABP4YKH7_9ACTN</name>
<comment type="caution">
    <text evidence="3">The sequence shown here is derived from an EMBL/GenBank/DDBJ whole genome shotgun (WGS) entry which is preliminary data.</text>
</comment>
<feature type="transmembrane region" description="Helical" evidence="1">
    <location>
        <begin position="158"/>
        <end position="177"/>
    </location>
</feature>